<dbReference type="AlphaFoldDB" id="A0A251R0J0"/>
<keyword evidence="2" id="KW-1185">Reference proteome</keyword>
<dbReference type="EMBL" id="CM007651">
    <property type="protein sequence ID" value="ONI29601.1"/>
    <property type="molecule type" value="Genomic_DNA"/>
</dbReference>
<sequence length="88" mass="9494">MGDMGKEGSNLTLRVINGTNLTELIIRLESLKKGSSGIKVLADTACIGLANYAVEEFGRDDISHRHVASARALSLHRPSYSCSYNNKG</sequence>
<accession>A0A251R0J0</accession>
<organism evidence="1 2">
    <name type="scientific">Prunus persica</name>
    <name type="common">Peach</name>
    <name type="synonym">Amygdalus persica</name>
    <dbReference type="NCBI Taxonomy" id="3760"/>
    <lineage>
        <taxon>Eukaryota</taxon>
        <taxon>Viridiplantae</taxon>
        <taxon>Streptophyta</taxon>
        <taxon>Embryophyta</taxon>
        <taxon>Tracheophyta</taxon>
        <taxon>Spermatophyta</taxon>
        <taxon>Magnoliopsida</taxon>
        <taxon>eudicotyledons</taxon>
        <taxon>Gunneridae</taxon>
        <taxon>Pentapetalae</taxon>
        <taxon>rosids</taxon>
        <taxon>fabids</taxon>
        <taxon>Rosales</taxon>
        <taxon>Rosaceae</taxon>
        <taxon>Amygdaloideae</taxon>
        <taxon>Amygdaleae</taxon>
        <taxon>Prunus</taxon>
    </lineage>
</organism>
<proteinExistence type="predicted"/>
<name>A0A251R0J0_PRUPE</name>
<evidence type="ECO:0000313" key="2">
    <source>
        <dbReference type="Proteomes" id="UP000006882"/>
    </source>
</evidence>
<protein>
    <submittedName>
        <fullName evidence="1">Uncharacterized protein</fullName>
    </submittedName>
</protein>
<dbReference type="Gramene" id="ONI29601">
    <property type="protein sequence ID" value="ONI29601"/>
    <property type="gene ID" value="PRUPE_1G204400"/>
</dbReference>
<gene>
    <name evidence="1" type="ORF">PRUPE_1G204400</name>
</gene>
<dbReference type="Proteomes" id="UP000006882">
    <property type="component" value="Chromosome G1"/>
</dbReference>
<reference evidence="1 2" key="1">
    <citation type="journal article" date="2013" name="Nat. Genet.">
        <title>The high-quality draft genome of peach (Prunus persica) identifies unique patterns of genetic diversity, domestication and genome evolution.</title>
        <authorList>
            <consortium name="International Peach Genome Initiative"/>
            <person name="Verde I."/>
            <person name="Abbott A.G."/>
            <person name="Scalabrin S."/>
            <person name="Jung S."/>
            <person name="Shu S."/>
            <person name="Marroni F."/>
            <person name="Zhebentyayeva T."/>
            <person name="Dettori M.T."/>
            <person name="Grimwood J."/>
            <person name="Cattonaro F."/>
            <person name="Zuccolo A."/>
            <person name="Rossini L."/>
            <person name="Jenkins J."/>
            <person name="Vendramin E."/>
            <person name="Meisel L.A."/>
            <person name="Decroocq V."/>
            <person name="Sosinski B."/>
            <person name="Prochnik S."/>
            <person name="Mitros T."/>
            <person name="Policriti A."/>
            <person name="Cipriani G."/>
            <person name="Dondini L."/>
            <person name="Ficklin S."/>
            <person name="Goodstein D.M."/>
            <person name="Xuan P."/>
            <person name="Del Fabbro C."/>
            <person name="Aramini V."/>
            <person name="Copetti D."/>
            <person name="Gonzalez S."/>
            <person name="Horner D.S."/>
            <person name="Falchi R."/>
            <person name="Lucas S."/>
            <person name="Mica E."/>
            <person name="Maldonado J."/>
            <person name="Lazzari B."/>
            <person name="Bielenberg D."/>
            <person name="Pirona R."/>
            <person name="Miculan M."/>
            <person name="Barakat A."/>
            <person name="Testolin R."/>
            <person name="Stella A."/>
            <person name="Tartarini S."/>
            <person name="Tonutti P."/>
            <person name="Arus P."/>
            <person name="Orellana A."/>
            <person name="Wells C."/>
            <person name="Main D."/>
            <person name="Vizzotto G."/>
            <person name="Silva H."/>
            <person name="Salamini F."/>
            <person name="Schmutz J."/>
            <person name="Morgante M."/>
            <person name="Rokhsar D.S."/>
        </authorList>
    </citation>
    <scope>NUCLEOTIDE SEQUENCE [LARGE SCALE GENOMIC DNA]</scope>
    <source>
        <strain evidence="2">cv. Nemared</strain>
    </source>
</reference>
<evidence type="ECO:0000313" key="1">
    <source>
        <dbReference type="EMBL" id="ONI29601.1"/>
    </source>
</evidence>